<dbReference type="SMART" id="SM00418">
    <property type="entry name" value="HTH_ARSR"/>
    <property type="match status" value="1"/>
</dbReference>
<dbReference type="InterPro" id="IPR001845">
    <property type="entry name" value="HTH_ArsR_DNA-bd_dom"/>
</dbReference>
<dbReference type="PANTHER" id="PTHR38600">
    <property type="entry name" value="TRANSCRIPTIONAL REGULATORY PROTEIN"/>
    <property type="match status" value="1"/>
</dbReference>
<dbReference type="Gene3D" id="1.10.10.10">
    <property type="entry name" value="Winged helix-like DNA-binding domain superfamily/Winged helix DNA-binding domain"/>
    <property type="match status" value="1"/>
</dbReference>
<sequence length="124" mass="13952">MLNHLVDNDGRIDILNHMVDYRLDTTFTALADPTRRGMLAALALGEKPISELAAPYPMSLAGAAKHVGVLERAGLIERRKVGRQQLCRLKPGRLKEASDWLGQWERFWNSRLDALETALKEDDT</sequence>
<proteinExistence type="predicted"/>
<evidence type="ECO:0000313" key="3">
    <source>
        <dbReference type="Proteomes" id="UP000608154"/>
    </source>
</evidence>
<comment type="caution">
    <text evidence="2">The sequence shown here is derived from an EMBL/GenBank/DDBJ whole genome shotgun (WGS) entry which is preliminary data.</text>
</comment>
<feature type="domain" description="HTH arsR-type" evidence="1">
    <location>
        <begin position="15"/>
        <end position="109"/>
    </location>
</feature>
<gene>
    <name evidence="2" type="ORF">GCM10011494_35020</name>
</gene>
<reference evidence="2" key="1">
    <citation type="journal article" date="2014" name="Int. J. Syst. Evol. Microbiol.">
        <title>Complete genome sequence of Corynebacterium casei LMG S-19264T (=DSM 44701T), isolated from a smear-ripened cheese.</title>
        <authorList>
            <consortium name="US DOE Joint Genome Institute (JGI-PGF)"/>
            <person name="Walter F."/>
            <person name="Albersmeier A."/>
            <person name="Kalinowski J."/>
            <person name="Ruckert C."/>
        </authorList>
    </citation>
    <scope>NUCLEOTIDE SEQUENCE</scope>
    <source>
        <strain evidence="2">CGMCC 1.15095</strain>
    </source>
</reference>
<dbReference type="InterPro" id="IPR036390">
    <property type="entry name" value="WH_DNA-bd_sf"/>
</dbReference>
<dbReference type="CDD" id="cd00090">
    <property type="entry name" value="HTH_ARSR"/>
    <property type="match status" value="1"/>
</dbReference>
<dbReference type="PROSITE" id="PS50987">
    <property type="entry name" value="HTH_ARSR_2"/>
    <property type="match status" value="1"/>
</dbReference>
<reference evidence="2" key="2">
    <citation type="submission" date="2020-09" db="EMBL/GenBank/DDBJ databases">
        <authorList>
            <person name="Sun Q."/>
            <person name="Zhou Y."/>
        </authorList>
    </citation>
    <scope>NUCLEOTIDE SEQUENCE</scope>
    <source>
        <strain evidence="2">CGMCC 1.15095</strain>
    </source>
</reference>
<dbReference type="InterPro" id="IPR036388">
    <property type="entry name" value="WH-like_DNA-bd_sf"/>
</dbReference>
<accession>A0A916TVY3</accession>
<dbReference type="Pfam" id="PF12840">
    <property type="entry name" value="HTH_20"/>
    <property type="match status" value="1"/>
</dbReference>
<organism evidence="2 3">
    <name type="scientific">Novosphingobium endophyticum</name>
    <dbReference type="NCBI Taxonomy" id="1955250"/>
    <lineage>
        <taxon>Bacteria</taxon>
        <taxon>Pseudomonadati</taxon>
        <taxon>Pseudomonadota</taxon>
        <taxon>Alphaproteobacteria</taxon>
        <taxon>Sphingomonadales</taxon>
        <taxon>Sphingomonadaceae</taxon>
        <taxon>Novosphingobium</taxon>
    </lineage>
</organism>
<name>A0A916TVY3_9SPHN</name>
<dbReference type="PRINTS" id="PR00778">
    <property type="entry name" value="HTHARSR"/>
</dbReference>
<dbReference type="NCBIfam" id="NF033788">
    <property type="entry name" value="HTH_metalloreg"/>
    <property type="match status" value="1"/>
</dbReference>
<dbReference type="Proteomes" id="UP000608154">
    <property type="component" value="Unassembled WGS sequence"/>
</dbReference>
<dbReference type="RefSeq" id="WP_229736467.1">
    <property type="nucleotide sequence ID" value="NZ_BMHK01000036.1"/>
</dbReference>
<dbReference type="EMBL" id="BMHK01000036">
    <property type="protein sequence ID" value="GGC13146.1"/>
    <property type="molecule type" value="Genomic_DNA"/>
</dbReference>
<evidence type="ECO:0000313" key="2">
    <source>
        <dbReference type="EMBL" id="GGC13146.1"/>
    </source>
</evidence>
<dbReference type="SUPFAM" id="SSF46785">
    <property type="entry name" value="Winged helix' DNA-binding domain"/>
    <property type="match status" value="1"/>
</dbReference>
<dbReference type="PANTHER" id="PTHR38600:SF2">
    <property type="entry name" value="SLL0088 PROTEIN"/>
    <property type="match status" value="1"/>
</dbReference>
<keyword evidence="3" id="KW-1185">Reference proteome</keyword>
<dbReference type="InterPro" id="IPR011991">
    <property type="entry name" value="ArsR-like_HTH"/>
</dbReference>
<protein>
    <submittedName>
        <fullName evidence="2">Transcriptional regulator</fullName>
    </submittedName>
</protein>
<dbReference type="GO" id="GO:0003700">
    <property type="term" value="F:DNA-binding transcription factor activity"/>
    <property type="evidence" value="ECO:0007669"/>
    <property type="project" value="InterPro"/>
</dbReference>
<evidence type="ECO:0000259" key="1">
    <source>
        <dbReference type="PROSITE" id="PS50987"/>
    </source>
</evidence>
<dbReference type="AlphaFoldDB" id="A0A916TVY3"/>